<feature type="transmembrane region" description="Helical" evidence="6">
    <location>
        <begin position="290"/>
        <end position="309"/>
    </location>
</feature>
<sequence>MPLPIIALALTAFALGTAELVPNGLLPLISEDLGVSVSRAGWVTTSFALGATIGGPLVAAATMRLPRKPSAIGLTLAFLVANVITATTGSLLVVSVSRAFAGAMLGGFLGIAITIAGALVAPDRRAMAIAVVFTGFTVSNVIGVPIGNLVGRAAGWESAFWVVSALALVGAVAMWLVLPGVVGAEDTKEDRGFGVLRGGVLWGAFLAIALSYGGLFVVYTYIAPYLTSVTGVTARSVTWLLLLFGVGLIVGNALGGRYADRSVTRTVIVILGLLIVSLLLLWALGSAVVAVIVLLVLLGGAGFGMVPPLQSYVLHLAGTASVLVSALAAASFNAGVALGSAVGGIVLTRTSDYPLLALAGALMTLLGLIVFLLTRRHHTAHRSATGDFSTSVLATHCGQ</sequence>
<keyword evidence="9" id="KW-1185">Reference proteome</keyword>
<gene>
    <name evidence="8" type="ORF">FF041_17930</name>
</gene>
<dbReference type="SUPFAM" id="SSF103473">
    <property type="entry name" value="MFS general substrate transporter"/>
    <property type="match status" value="1"/>
</dbReference>
<dbReference type="PROSITE" id="PS50850">
    <property type="entry name" value="MFS"/>
    <property type="match status" value="1"/>
</dbReference>
<feature type="transmembrane region" description="Helical" evidence="6">
    <location>
        <begin position="234"/>
        <end position="254"/>
    </location>
</feature>
<feature type="domain" description="Major facilitator superfamily (MFS) profile" evidence="7">
    <location>
        <begin position="4"/>
        <end position="378"/>
    </location>
</feature>
<comment type="caution">
    <text evidence="8">The sequence shown here is derived from an EMBL/GenBank/DDBJ whole genome shotgun (WGS) entry which is preliminary data.</text>
</comment>
<dbReference type="Proteomes" id="UP000419138">
    <property type="component" value="Unassembled WGS sequence"/>
</dbReference>
<feature type="transmembrane region" description="Helical" evidence="6">
    <location>
        <begin position="128"/>
        <end position="147"/>
    </location>
</feature>
<dbReference type="InterPro" id="IPR020846">
    <property type="entry name" value="MFS_dom"/>
</dbReference>
<keyword evidence="5 6" id="KW-0472">Membrane</keyword>
<dbReference type="InterPro" id="IPR011701">
    <property type="entry name" value="MFS"/>
</dbReference>
<evidence type="ECO:0000313" key="8">
    <source>
        <dbReference type="EMBL" id="MQT02021.1"/>
    </source>
</evidence>
<accession>A0A646KIY1</accession>
<evidence type="ECO:0000256" key="2">
    <source>
        <dbReference type="ARBA" id="ARBA00022475"/>
    </source>
</evidence>
<dbReference type="EMBL" id="VCLA01000145">
    <property type="protein sequence ID" value="MQT02021.1"/>
    <property type="molecule type" value="Genomic_DNA"/>
</dbReference>
<feature type="transmembrane region" description="Helical" evidence="6">
    <location>
        <begin position="72"/>
        <end position="93"/>
    </location>
</feature>
<comment type="subcellular location">
    <subcellularLocation>
        <location evidence="1">Cell membrane</location>
        <topology evidence="1">Multi-pass membrane protein</topology>
    </subcellularLocation>
</comment>
<feature type="transmembrane region" description="Helical" evidence="6">
    <location>
        <begin position="266"/>
        <end position="284"/>
    </location>
</feature>
<reference evidence="8 9" key="1">
    <citation type="submission" date="2019-05" db="EMBL/GenBank/DDBJ databases">
        <title>Comparative genomics and metabolomics analyses of clavulanic acid producing Streptomyces species provides insight into specialized metabolism and evolution of beta-lactam biosynthetic gene clusters.</title>
        <authorList>
            <person name="Moore M.A."/>
            <person name="Cruz-Morales P."/>
            <person name="Barona Gomez F."/>
            <person name="Kapil T."/>
        </authorList>
    </citation>
    <scope>NUCLEOTIDE SEQUENCE [LARGE SCALE GENOMIC DNA]</scope>
    <source>
        <strain evidence="8 9">NRRL 5741</strain>
    </source>
</reference>
<dbReference type="RefSeq" id="WP_153523712.1">
    <property type="nucleotide sequence ID" value="NZ_JBEPDZ010000007.1"/>
</dbReference>
<dbReference type="Gene3D" id="1.20.1250.20">
    <property type="entry name" value="MFS general substrate transporter like domains"/>
    <property type="match status" value="2"/>
</dbReference>
<dbReference type="OrthoDB" id="9814237at2"/>
<name>A0A646KIY1_STRJU</name>
<feature type="transmembrane region" description="Helical" evidence="6">
    <location>
        <begin position="353"/>
        <end position="373"/>
    </location>
</feature>
<dbReference type="AlphaFoldDB" id="A0A646KIY1"/>
<dbReference type="PANTHER" id="PTHR43124">
    <property type="entry name" value="PURINE EFFLUX PUMP PBUE"/>
    <property type="match status" value="1"/>
</dbReference>
<dbReference type="PANTHER" id="PTHR43124:SF3">
    <property type="entry name" value="CHLORAMPHENICOL EFFLUX PUMP RV0191"/>
    <property type="match status" value="1"/>
</dbReference>
<feature type="transmembrane region" description="Helical" evidence="6">
    <location>
        <begin position="42"/>
        <end position="60"/>
    </location>
</feature>
<evidence type="ECO:0000256" key="1">
    <source>
        <dbReference type="ARBA" id="ARBA00004651"/>
    </source>
</evidence>
<dbReference type="CDD" id="cd17324">
    <property type="entry name" value="MFS_NepI_like"/>
    <property type="match status" value="1"/>
</dbReference>
<protein>
    <submittedName>
        <fullName evidence="8">MFS transporter</fullName>
    </submittedName>
</protein>
<feature type="transmembrane region" description="Helical" evidence="6">
    <location>
        <begin position="321"/>
        <end position="347"/>
    </location>
</feature>
<evidence type="ECO:0000256" key="6">
    <source>
        <dbReference type="SAM" id="Phobius"/>
    </source>
</evidence>
<evidence type="ECO:0000256" key="5">
    <source>
        <dbReference type="ARBA" id="ARBA00023136"/>
    </source>
</evidence>
<evidence type="ECO:0000259" key="7">
    <source>
        <dbReference type="PROSITE" id="PS50850"/>
    </source>
</evidence>
<evidence type="ECO:0000313" key="9">
    <source>
        <dbReference type="Proteomes" id="UP000419138"/>
    </source>
</evidence>
<organism evidence="8 9">
    <name type="scientific">Streptomyces jumonjinensis</name>
    <dbReference type="NCBI Taxonomy" id="1945"/>
    <lineage>
        <taxon>Bacteria</taxon>
        <taxon>Bacillati</taxon>
        <taxon>Actinomycetota</taxon>
        <taxon>Actinomycetes</taxon>
        <taxon>Kitasatosporales</taxon>
        <taxon>Streptomycetaceae</taxon>
        <taxon>Streptomyces</taxon>
    </lineage>
</organism>
<evidence type="ECO:0000256" key="4">
    <source>
        <dbReference type="ARBA" id="ARBA00022989"/>
    </source>
</evidence>
<dbReference type="GO" id="GO:0022857">
    <property type="term" value="F:transmembrane transporter activity"/>
    <property type="evidence" value="ECO:0007669"/>
    <property type="project" value="InterPro"/>
</dbReference>
<feature type="transmembrane region" description="Helical" evidence="6">
    <location>
        <begin position="99"/>
        <end position="121"/>
    </location>
</feature>
<dbReference type="Pfam" id="PF07690">
    <property type="entry name" value="MFS_1"/>
    <property type="match status" value="1"/>
</dbReference>
<feature type="transmembrane region" description="Helical" evidence="6">
    <location>
        <begin position="159"/>
        <end position="178"/>
    </location>
</feature>
<keyword evidence="3 6" id="KW-0812">Transmembrane</keyword>
<evidence type="ECO:0000256" key="3">
    <source>
        <dbReference type="ARBA" id="ARBA00022692"/>
    </source>
</evidence>
<keyword evidence="4 6" id="KW-1133">Transmembrane helix</keyword>
<proteinExistence type="predicted"/>
<keyword evidence="2" id="KW-1003">Cell membrane</keyword>
<dbReference type="InterPro" id="IPR050189">
    <property type="entry name" value="MFS_Efflux_Transporters"/>
</dbReference>
<dbReference type="InterPro" id="IPR036259">
    <property type="entry name" value="MFS_trans_sf"/>
</dbReference>
<dbReference type="GO" id="GO:0005886">
    <property type="term" value="C:plasma membrane"/>
    <property type="evidence" value="ECO:0007669"/>
    <property type="project" value="UniProtKB-SubCell"/>
</dbReference>
<feature type="transmembrane region" description="Helical" evidence="6">
    <location>
        <begin position="199"/>
        <end position="222"/>
    </location>
</feature>